<dbReference type="Pfam" id="PF02771">
    <property type="entry name" value="Acyl-CoA_dh_N"/>
    <property type="match status" value="1"/>
</dbReference>
<evidence type="ECO:0000256" key="3">
    <source>
        <dbReference type="ARBA" id="ARBA00011738"/>
    </source>
</evidence>
<evidence type="ECO:0000256" key="5">
    <source>
        <dbReference type="ARBA" id="ARBA00022827"/>
    </source>
</evidence>
<keyword evidence="5 7" id="KW-0274">FAD</keyword>
<dbReference type="GO" id="GO:0033539">
    <property type="term" value="P:fatty acid beta-oxidation using acyl-CoA dehydrogenase"/>
    <property type="evidence" value="ECO:0007669"/>
    <property type="project" value="TreeGrafter"/>
</dbReference>
<evidence type="ECO:0000256" key="2">
    <source>
        <dbReference type="ARBA" id="ARBA00009347"/>
    </source>
</evidence>
<dbReference type="OrthoDB" id="9780544at2"/>
<dbReference type="PANTHER" id="PTHR48083">
    <property type="entry name" value="MEDIUM-CHAIN SPECIFIC ACYL-COA DEHYDROGENASE, MITOCHONDRIAL-RELATED"/>
    <property type="match status" value="1"/>
</dbReference>
<comment type="cofactor">
    <cofactor evidence="1 7">
        <name>FAD</name>
        <dbReference type="ChEBI" id="CHEBI:57692"/>
    </cofactor>
</comment>
<dbReference type="Gene3D" id="2.40.110.10">
    <property type="entry name" value="Butyryl-CoA Dehydrogenase, subunit A, domain 2"/>
    <property type="match status" value="1"/>
</dbReference>
<dbReference type="GO" id="GO:0005737">
    <property type="term" value="C:cytoplasm"/>
    <property type="evidence" value="ECO:0007669"/>
    <property type="project" value="TreeGrafter"/>
</dbReference>
<sequence>MDFDLTDRQVYWRDRVRDFIERKVRPAVPTYKQQDAAGDRWKVIQIVEDLKAEAKEAGIWNLFMPPRSGAHHHVDETFEFEGPGLSNLEYALCAEEMGRVGFASEVFNCSAPDTGNMEVFHRYGTRAQKEKYLGRLMNGEIRSAFLMTEPRVASSDATNIETRIERDGDDYVINGTKWWSSGAGDPRCEVAIVMGKTDFAAKRHAQQSMVLMPLNAPGVNILRHLPVFGYDDAPHGHMEIELKDVRVNAEEAMLLGEGRGFEIAQGRLGPGRIHHCMRTIGVAEEAIAKMAKRLQSRVAFGRKVAEYSIWEHRLARARIDIEMTRLLCLKAADMMDKVGNKSAAAEIAMIKVQAPNMALKIIDDAIQAHGGAGVSEDFGLAQVYAHQRTLRLADGPDEVHERAIARIEFAKHSEASDPGFSSGDIGATR</sequence>
<dbReference type="InterPro" id="IPR036250">
    <property type="entry name" value="AcylCo_DH-like_C"/>
</dbReference>
<protein>
    <submittedName>
        <fullName evidence="11">Acyl-CoA dehydrogenase</fullName>
    </submittedName>
</protein>
<dbReference type="AlphaFoldDB" id="A0A0N9VDE8"/>
<evidence type="ECO:0000313" key="12">
    <source>
        <dbReference type="Proteomes" id="UP000058074"/>
    </source>
</evidence>
<keyword evidence="6 7" id="KW-0560">Oxidoreductase</keyword>
<evidence type="ECO:0000259" key="10">
    <source>
        <dbReference type="Pfam" id="PF02771"/>
    </source>
</evidence>
<name>A0A0N9VDE8_SPHMC</name>
<dbReference type="KEGG" id="smag:AN936_19250"/>
<dbReference type="PATRIC" id="fig|33050.5.peg.3994"/>
<comment type="subunit">
    <text evidence="3">Homodimer.</text>
</comment>
<dbReference type="SUPFAM" id="SSF47203">
    <property type="entry name" value="Acyl-CoA dehydrogenase C-terminal domain-like"/>
    <property type="match status" value="1"/>
</dbReference>
<dbReference type="InterPro" id="IPR046373">
    <property type="entry name" value="Acyl-CoA_Oxase/DH_mid-dom_sf"/>
</dbReference>
<feature type="domain" description="Acyl-CoA dehydrogenase/oxidase C-terminal" evidence="8">
    <location>
        <begin position="258"/>
        <end position="406"/>
    </location>
</feature>
<evidence type="ECO:0000259" key="8">
    <source>
        <dbReference type="Pfam" id="PF00441"/>
    </source>
</evidence>
<feature type="domain" description="Acyl-CoA dehydrogenase/oxidase N-terminal" evidence="10">
    <location>
        <begin position="6"/>
        <end position="140"/>
    </location>
</feature>
<dbReference type="GO" id="GO:0050660">
    <property type="term" value="F:flavin adenine dinucleotide binding"/>
    <property type="evidence" value="ECO:0007669"/>
    <property type="project" value="InterPro"/>
</dbReference>
<reference evidence="11 12" key="1">
    <citation type="journal article" date="2015" name="Genome Announc.">
        <title>Complete Genome Sequence of Polypropylene Glycol- and Polyethylene Glycol-Degrading Sphingopyxis macrogoltabida Strain EY-1.</title>
        <authorList>
            <person name="Ohtsubo Y."/>
            <person name="Nagata Y."/>
            <person name="Numata M."/>
            <person name="Tsuchikane K."/>
            <person name="Hosoyama A."/>
            <person name="Yamazoe A."/>
            <person name="Tsuda M."/>
            <person name="Fujita N."/>
            <person name="Kawai F."/>
        </authorList>
    </citation>
    <scope>NUCLEOTIDE SEQUENCE [LARGE SCALE GENOMIC DNA]</scope>
    <source>
        <strain evidence="11 12">EY-1</strain>
    </source>
</reference>
<evidence type="ECO:0000256" key="1">
    <source>
        <dbReference type="ARBA" id="ARBA00001974"/>
    </source>
</evidence>
<dbReference type="FunFam" id="2.40.110.10:FF:000002">
    <property type="entry name" value="Acyl-CoA dehydrogenase fadE12"/>
    <property type="match status" value="1"/>
</dbReference>
<accession>A0A0N9VDE8</accession>
<dbReference type="Pfam" id="PF00441">
    <property type="entry name" value="Acyl-CoA_dh_1"/>
    <property type="match status" value="1"/>
</dbReference>
<dbReference type="InterPro" id="IPR013786">
    <property type="entry name" value="AcylCoA_DH/ox_N"/>
</dbReference>
<organism evidence="11 12">
    <name type="scientific">Sphingopyxis macrogoltabida</name>
    <name type="common">Sphingomonas macrogoltabidus</name>
    <dbReference type="NCBI Taxonomy" id="33050"/>
    <lineage>
        <taxon>Bacteria</taxon>
        <taxon>Pseudomonadati</taxon>
        <taxon>Pseudomonadota</taxon>
        <taxon>Alphaproteobacteria</taxon>
        <taxon>Sphingomonadales</taxon>
        <taxon>Sphingomonadaceae</taxon>
        <taxon>Sphingopyxis</taxon>
    </lineage>
</organism>
<dbReference type="InterPro" id="IPR006091">
    <property type="entry name" value="Acyl-CoA_Oxase/DH_mid-dom"/>
</dbReference>
<dbReference type="Gene3D" id="1.20.140.10">
    <property type="entry name" value="Butyryl-CoA Dehydrogenase, subunit A, domain 3"/>
    <property type="match status" value="1"/>
</dbReference>
<evidence type="ECO:0000256" key="7">
    <source>
        <dbReference type="RuleBase" id="RU362125"/>
    </source>
</evidence>
<keyword evidence="4 7" id="KW-0285">Flavoprotein</keyword>
<dbReference type="InterPro" id="IPR050741">
    <property type="entry name" value="Acyl-CoA_dehydrogenase"/>
</dbReference>
<dbReference type="EMBL" id="CP012700">
    <property type="protein sequence ID" value="ALH82413.1"/>
    <property type="molecule type" value="Genomic_DNA"/>
</dbReference>
<dbReference type="PANTHER" id="PTHR48083:SF13">
    <property type="entry name" value="ACYL-COA DEHYDROGENASE FAMILY MEMBER 11"/>
    <property type="match status" value="1"/>
</dbReference>
<evidence type="ECO:0000256" key="4">
    <source>
        <dbReference type="ARBA" id="ARBA00022630"/>
    </source>
</evidence>
<dbReference type="SUPFAM" id="SSF56645">
    <property type="entry name" value="Acyl-CoA dehydrogenase NM domain-like"/>
    <property type="match status" value="1"/>
</dbReference>
<dbReference type="Proteomes" id="UP000058074">
    <property type="component" value="Chromosome"/>
</dbReference>
<comment type="similarity">
    <text evidence="2 7">Belongs to the acyl-CoA dehydrogenase family.</text>
</comment>
<proteinExistence type="inferred from homology"/>
<gene>
    <name evidence="11" type="ORF">AN936_19250</name>
</gene>
<dbReference type="Gene3D" id="1.10.540.10">
    <property type="entry name" value="Acyl-CoA dehydrogenase/oxidase, N-terminal domain"/>
    <property type="match status" value="1"/>
</dbReference>
<evidence type="ECO:0000259" key="9">
    <source>
        <dbReference type="Pfam" id="PF02770"/>
    </source>
</evidence>
<dbReference type="InterPro" id="IPR009075">
    <property type="entry name" value="AcylCo_DH/oxidase_C"/>
</dbReference>
<dbReference type="InterPro" id="IPR037069">
    <property type="entry name" value="AcylCoA_DH/ox_N_sf"/>
</dbReference>
<dbReference type="RefSeq" id="WP_054589462.1">
    <property type="nucleotide sequence ID" value="NZ_CP012700.1"/>
</dbReference>
<evidence type="ECO:0000256" key="6">
    <source>
        <dbReference type="ARBA" id="ARBA00023002"/>
    </source>
</evidence>
<dbReference type="InterPro" id="IPR009100">
    <property type="entry name" value="AcylCoA_DH/oxidase_NM_dom_sf"/>
</dbReference>
<feature type="domain" description="Acyl-CoA oxidase/dehydrogenase middle" evidence="9">
    <location>
        <begin position="144"/>
        <end position="241"/>
    </location>
</feature>
<dbReference type="Pfam" id="PF02770">
    <property type="entry name" value="Acyl-CoA_dh_M"/>
    <property type="match status" value="1"/>
</dbReference>
<dbReference type="GO" id="GO:0003995">
    <property type="term" value="F:acyl-CoA dehydrogenase activity"/>
    <property type="evidence" value="ECO:0007669"/>
    <property type="project" value="TreeGrafter"/>
</dbReference>
<evidence type="ECO:0000313" key="11">
    <source>
        <dbReference type="EMBL" id="ALH82413.1"/>
    </source>
</evidence>